<gene>
    <name evidence="1" type="ordered locus">Mzhil_0838</name>
</gene>
<organism evidence="1 2">
    <name type="scientific">Methanosalsum zhilinae (strain DSM 4017 / NBRC 107636 / OCM 62 / WeN5)</name>
    <name type="common">Methanohalophilus zhilinae</name>
    <dbReference type="NCBI Taxonomy" id="679901"/>
    <lineage>
        <taxon>Archaea</taxon>
        <taxon>Methanobacteriati</taxon>
        <taxon>Methanobacteriota</taxon>
        <taxon>Stenosarchaea group</taxon>
        <taxon>Methanomicrobia</taxon>
        <taxon>Methanosarcinales</taxon>
        <taxon>Methanosarcinaceae</taxon>
        <taxon>Methanosalsum</taxon>
    </lineage>
</organism>
<dbReference type="OrthoDB" id="318633at2157"/>
<name>F7XLH6_METZD</name>
<sequence>MTAWEYDIRSVRTDEWINMKKDLDEIGIDGWELIKMSDDTNESGMKTAVFKRPVDYVDM</sequence>
<dbReference type="Proteomes" id="UP000006622">
    <property type="component" value="Chromosome"/>
</dbReference>
<dbReference type="HOGENOM" id="CLU_208220_0_0_2"/>
<keyword evidence="2" id="KW-1185">Reference proteome</keyword>
<dbReference type="RefSeq" id="WP_013898139.1">
    <property type="nucleotide sequence ID" value="NC_015676.1"/>
</dbReference>
<evidence type="ECO:0000313" key="2">
    <source>
        <dbReference type="Proteomes" id="UP000006622"/>
    </source>
</evidence>
<dbReference type="GeneID" id="10822459"/>
<dbReference type="EMBL" id="CP002101">
    <property type="protein sequence ID" value="AEH60700.1"/>
    <property type="molecule type" value="Genomic_DNA"/>
</dbReference>
<dbReference type="KEGG" id="mzh:Mzhil_0838"/>
<protein>
    <recommendedName>
        <fullName evidence="3">DUF4177 domain-containing protein</fullName>
    </recommendedName>
</protein>
<evidence type="ECO:0008006" key="3">
    <source>
        <dbReference type="Google" id="ProtNLM"/>
    </source>
</evidence>
<accession>F7XLH6</accession>
<proteinExistence type="predicted"/>
<evidence type="ECO:0000313" key="1">
    <source>
        <dbReference type="EMBL" id="AEH60700.1"/>
    </source>
</evidence>
<reference evidence="1 2" key="1">
    <citation type="submission" date="2010-07" db="EMBL/GenBank/DDBJ databases">
        <title>The complete genome of Methanosalsum zhilinae DSM 4017.</title>
        <authorList>
            <consortium name="US DOE Joint Genome Institute (JGI-PGF)"/>
            <person name="Lucas S."/>
            <person name="Copeland A."/>
            <person name="Lapidus A."/>
            <person name="Glavina del Rio T."/>
            <person name="Dalin E."/>
            <person name="Tice H."/>
            <person name="Bruce D."/>
            <person name="Goodwin L."/>
            <person name="Pitluck S."/>
            <person name="Kyrpides N."/>
            <person name="Mavromatis K."/>
            <person name="Ovchinnikova G."/>
            <person name="Daligault H."/>
            <person name="Detter J.C."/>
            <person name="Han C."/>
            <person name="Tapia R."/>
            <person name="Larimer F."/>
            <person name="Land M."/>
            <person name="Hauser L."/>
            <person name="Markowitz V."/>
            <person name="Cheng J.-F."/>
            <person name="Hugenholtz P."/>
            <person name="Woyke T."/>
            <person name="Wu D."/>
            <person name="Spring S."/>
            <person name="Schueler E."/>
            <person name="Brambilla E."/>
            <person name="Klenk H.-P."/>
            <person name="Eisen J.A."/>
        </authorList>
    </citation>
    <scope>NUCLEOTIDE SEQUENCE [LARGE SCALE GENOMIC DNA]</scope>
    <source>
        <strain evidence="2">DSM 4017 / NBRC 107636 / OCM 62 / WeN5</strain>
    </source>
</reference>
<dbReference type="AlphaFoldDB" id="F7XLH6"/>